<evidence type="ECO:0000313" key="3">
    <source>
        <dbReference type="EMBL" id="GGI95453.1"/>
    </source>
</evidence>
<evidence type="ECO:0000259" key="2">
    <source>
        <dbReference type="Pfam" id="PF14760"/>
    </source>
</evidence>
<keyword evidence="4" id="KW-1185">Reference proteome</keyword>
<dbReference type="InterPro" id="IPR023459">
    <property type="entry name" value="Tscrpt_elong_fac_GreA/B_fam"/>
</dbReference>
<keyword evidence="3" id="KW-0808">Transferase</keyword>
<dbReference type="Gene3D" id="3.10.50.30">
    <property type="entry name" value="Transcription elongation factor, GreA/GreB, C-terminal domain"/>
    <property type="match status" value="1"/>
</dbReference>
<keyword evidence="3" id="KW-0418">Kinase</keyword>
<dbReference type="InterPro" id="IPR036953">
    <property type="entry name" value="GreA/GreB_C_sf"/>
</dbReference>
<sequence length="139" mass="15173">MLFAMSKSPSIVLTRLDIQRLDEVLDSLDGPIDLMEALENEILRAKVVSHNSVGPDVITMNSRVRFVDESSGREMVLTLVYPDKAGAEGTISVLAPVGIALLGLKKGQSIDWTGPNGRLLKLKILDIEYQPEASGDFHL</sequence>
<organism evidence="3 4">
    <name type="scientific">Halopseudomonas pertucinogena</name>
    <dbReference type="NCBI Taxonomy" id="86175"/>
    <lineage>
        <taxon>Bacteria</taxon>
        <taxon>Pseudomonadati</taxon>
        <taxon>Pseudomonadota</taxon>
        <taxon>Gammaproteobacteria</taxon>
        <taxon>Pseudomonadales</taxon>
        <taxon>Pseudomonadaceae</taxon>
        <taxon>Halopseudomonas</taxon>
    </lineage>
</organism>
<proteinExistence type="predicted"/>
<accession>A0ABQ2CN34</accession>
<dbReference type="Pfam" id="PF14760">
    <property type="entry name" value="Rnk_N"/>
    <property type="match status" value="1"/>
</dbReference>
<reference evidence="4" key="1">
    <citation type="journal article" date="2019" name="Int. J. Syst. Evol. Microbiol.">
        <title>The Global Catalogue of Microorganisms (GCM) 10K type strain sequencing project: providing services to taxonomists for standard genome sequencing and annotation.</title>
        <authorList>
            <consortium name="The Broad Institute Genomics Platform"/>
            <consortium name="The Broad Institute Genome Sequencing Center for Infectious Disease"/>
            <person name="Wu L."/>
            <person name="Ma J."/>
        </authorList>
    </citation>
    <scope>NUCLEOTIDE SEQUENCE [LARGE SCALE GENOMIC DNA]</scope>
    <source>
        <strain evidence="4">JCM 11590</strain>
    </source>
</reference>
<dbReference type="NCBIfam" id="NF004396">
    <property type="entry name" value="PRK05753.1"/>
    <property type="match status" value="1"/>
</dbReference>
<dbReference type="PANTHER" id="PTHR30437">
    <property type="entry name" value="TRANSCRIPTION ELONGATION FACTOR GREA"/>
    <property type="match status" value="1"/>
</dbReference>
<dbReference type="Proteomes" id="UP000633263">
    <property type="component" value="Unassembled WGS sequence"/>
</dbReference>
<name>A0ABQ2CN34_9GAMM</name>
<comment type="caution">
    <text evidence="3">The sequence shown here is derived from an EMBL/GenBank/DDBJ whole genome shotgun (WGS) entry which is preliminary data.</text>
</comment>
<dbReference type="InterPro" id="IPR029462">
    <property type="entry name" value="Rnk_N"/>
</dbReference>
<dbReference type="PANTHER" id="PTHR30437:SF5">
    <property type="entry name" value="REGULATOR OF NUCLEOSIDE DIPHOSPHATE KINASE"/>
    <property type="match status" value="1"/>
</dbReference>
<evidence type="ECO:0000259" key="1">
    <source>
        <dbReference type="Pfam" id="PF01272"/>
    </source>
</evidence>
<evidence type="ECO:0000313" key="4">
    <source>
        <dbReference type="Proteomes" id="UP000633263"/>
    </source>
</evidence>
<dbReference type="InterPro" id="IPR001437">
    <property type="entry name" value="Tscrpt_elong_fac_GreA/B_C"/>
</dbReference>
<protein>
    <submittedName>
        <fullName evidence="3">Nucleoside diphosphate kinase regulator</fullName>
    </submittedName>
</protein>
<gene>
    <name evidence="3" type="primary">rnk</name>
    <name evidence="3" type="ORF">GCM10009083_09990</name>
</gene>
<feature type="domain" description="Regulator of nucleoside diphosphate kinase N-terminal" evidence="2">
    <location>
        <begin position="9"/>
        <end position="48"/>
    </location>
</feature>
<dbReference type="EMBL" id="BMNN01000001">
    <property type="protein sequence ID" value="GGI95453.1"/>
    <property type="molecule type" value="Genomic_DNA"/>
</dbReference>
<dbReference type="Pfam" id="PF01272">
    <property type="entry name" value="GreA_GreB"/>
    <property type="match status" value="1"/>
</dbReference>
<feature type="domain" description="Transcription elongation factor GreA/GreB C-terminal" evidence="1">
    <location>
        <begin position="56"/>
        <end position="129"/>
    </location>
</feature>
<dbReference type="SUPFAM" id="SSF54534">
    <property type="entry name" value="FKBP-like"/>
    <property type="match status" value="1"/>
</dbReference>
<dbReference type="GO" id="GO:0016301">
    <property type="term" value="F:kinase activity"/>
    <property type="evidence" value="ECO:0007669"/>
    <property type="project" value="UniProtKB-KW"/>
</dbReference>
<dbReference type="Gene3D" id="1.10.286.20">
    <property type="match status" value="1"/>
</dbReference>